<keyword evidence="5 9" id="KW-0540">Nuclease</keyword>
<evidence type="ECO:0000256" key="5">
    <source>
        <dbReference type="ARBA" id="ARBA00022722"/>
    </source>
</evidence>
<dbReference type="CDD" id="cd00593">
    <property type="entry name" value="RIBOc"/>
    <property type="match status" value="1"/>
</dbReference>
<comment type="subcellular location">
    <subcellularLocation>
        <location evidence="9">Cytoplasm</location>
    </subcellularLocation>
</comment>
<evidence type="ECO:0000313" key="12">
    <source>
        <dbReference type="EMBL" id="MBM7632557.1"/>
    </source>
</evidence>
<evidence type="ECO:0000259" key="11">
    <source>
        <dbReference type="PROSITE" id="PS50142"/>
    </source>
</evidence>
<dbReference type="EMBL" id="JAFBEC010000004">
    <property type="protein sequence ID" value="MBM7632557.1"/>
    <property type="molecule type" value="Genomic_DNA"/>
</dbReference>
<name>A0ABS2PAW5_9BACL</name>
<reference evidence="12 13" key="1">
    <citation type="submission" date="2021-01" db="EMBL/GenBank/DDBJ databases">
        <title>Genomic Encyclopedia of Type Strains, Phase IV (KMG-IV): sequencing the most valuable type-strain genomes for metagenomic binning, comparative biology and taxonomic classification.</title>
        <authorList>
            <person name="Goeker M."/>
        </authorList>
    </citation>
    <scope>NUCLEOTIDE SEQUENCE [LARGE SCALE GENOMIC DNA]</scope>
    <source>
        <strain evidence="12 13">DSM 25540</strain>
    </source>
</reference>
<dbReference type="PROSITE" id="PS50137">
    <property type="entry name" value="DS_RBD"/>
    <property type="match status" value="1"/>
</dbReference>
<keyword evidence="9" id="KW-0699">rRNA-binding</keyword>
<keyword evidence="8 9" id="KW-0694">RNA-binding</keyword>
<evidence type="ECO:0000313" key="13">
    <source>
        <dbReference type="Proteomes" id="UP000741863"/>
    </source>
</evidence>
<evidence type="ECO:0000256" key="1">
    <source>
        <dbReference type="ARBA" id="ARBA00000109"/>
    </source>
</evidence>
<evidence type="ECO:0000256" key="6">
    <source>
        <dbReference type="ARBA" id="ARBA00022759"/>
    </source>
</evidence>
<comment type="cofactor">
    <cofactor evidence="9">
        <name>Mg(2+)</name>
        <dbReference type="ChEBI" id="CHEBI:18420"/>
    </cofactor>
</comment>
<keyword evidence="7 9" id="KW-0378">Hydrolase</keyword>
<feature type="active site" evidence="9">
    <location>
        <position position="143"/>
    </location>
</feature>
<dbReference type="PANTHER" id="PTHR11207">
    <property type="entry name" value="RIBONUCLEASE III"/>
    <property type="match status" value="1"/>
</dbReference>
<evidence type="ECO:0000256" key="2">
    <source>
        <dbReference type="ARBA" id="ARBA00010183"/>
    </source>
</evidence>
<dbReference type="InterPro" id="IPR011907">
    <property type="entry name" value="RNase_III"/>
</dbReference>
<dbReference type="SUPFAM" id="SSF69065">
    <property type="entry name" value="RNase III domain-like"/>
    <property type="match status" value="1"/>
</dbReference>
<dbReference type="Gene3D" id="3.30.160.20">
    <property type="match status" value="1"/>
</dbReference>
<dbReference type="SUPFAM" id="SSF54768">
    <property type="entry name" value="dsRNA-binding domain-like"/>
    <property type="match status" value="1"/>
</dbReference>
<evidence type="ECO:0000256" key="7">
    <source>
        <dbReference type="ARBA" id="ARBA00022801"/>
    </source>
</evidence>
<feature type="binding site" evidence="9">
    <location>
        <position position="67"/>
    </location>
    <ligand>
        <name>Mg(2+)</name>
        <dbReference type="ChEBI" id="CHEBI:18420"/>
    </ligand>
</feature>
<keyword evidence="3 9" id="KW-0507">mRNA processing</keyword>
<feature type="binding site" evidence="9">
    <location>
        <position position="140"/>
    </location>
    <ligand>
        <name>Mg(2+)</name>
        <dbReference type="ChEBI" id="CHEBI:18420"/>
    </ligand>
</feature>
<keyword evidence="9" id="KW-0963">Cytoplasm</keyword>
<dbReference type="InterPro" id="IPR036389">
    <property type="entry name" value="RNase_III_sf"/>
</dbReference>
<evidence type="ECO:0000256" key="4">
    <source>
        <dbReference type="ARBA" id="ARBA00022694"/>
    </source>
</evidence>
<keyword evidence="4 9" id="KW-0819">tRNA processing</keyword>
<dbReference type="PROSITE" id="PS00517">
    <property type="entry name" value="RNASE_3_1"/>
    <property type="match status" value="1"/>
</dbReference>
<dbReference type="SMART" id="SM00358">
    <property type="entry name" value="DSRM"/>
    <property type="match status" value="1"/>
</dbReference>
<dbReference type="InterPro" id="IPR014720">
    <property type="entry name" value="dsRBD_dom"/>
</dbReference>
<dbReference type="RefSeq" id="WP_204696860.1">
    <property type="nucleotide sequence ID" value="NZ_JAFBEC010000004.1"/>
</dbReference>
<dbReference type="SMART" id="SM00535">
    <property type="entry name" value="RIBOc"/>
    <property type="match status" value="1"/>
</dbReference>
<dbReference type="NCBIfam" id="TIGR02191">
    <property type="entry name" value="RNaseIII"/>
    <property type="match status" value="1"/>
</dbReference>
<feature type="active site" evidence="9">
    <location>
        <position position="71"/>
    </location>
</feature>
<keyword evidence="9" id="KW-0460">Magnesium</keyword>
<comment type="similarity">
    <text evidence="2">Belongs to the ribonuclease III family.</text>
</comment>
<dbReference type="PROSITE" id="PS50142">
    <property type="entry name" value="RNASE_3_2"/>
    <property type="match status" value="1"/>
</dbReference>
<dbReference type="Pfam" id="PF00035">
    <property type="entry name" value="dsrm"/>
    <property type="match status" value="1"/>
</dbReference>
<dbReference type="CDD" id="cd10845">
    <property type="entry name" value="DSRM_RNAse_III_family"/>
    <property type="match status" value="1"/>
</dbReference>
<comment type="catalytic activity">
    <reaction evidence="1 9">
        <text>Endonucleolytic cleavage to 5'-phosphomonoester.</text>
        <dbReference type="EC" id="3.1.26.3"/>
    </reaction>
</comment>
<proteinExistence type="inferred from homology"/>
<dbReference type="GO" id="GO:0004525">
    <property type="term" value="F:ribonuclease III activity"/>
    <property type="evidence" value="ECO:0007669"/>
    <property type="project" value="UniProtKB-EC"/>
</dbReference>
<gene>
    <name evidence="9" type="primary">rnc</name>
    <name evidence="12" type="ORF">JOD17_001651</name>
</gene>
<protein>
    <recommendedName>
        <fullName evidence="9">Ribonuclease 3</fullName>
        <ecNumber evidence="9">3.1.26.3</ecNumber>
    </recommendedName>
    <alternativeName>
        <fullName evidence="9">Ribonuclease III</fullName>
        <shortName evidence="9">RNase III</shortName>
    </alternativeName>
</protein>
<dbReference type="EC" id="3.1.26.3" evidence="9"/>
<evidence type="ECO:0000256" key="8">
    <source>
        <dbReference type="ARBA" id="ARBA00022884"/>
    </source>
</evidence>
<dbReference type="InterPro" id="IPR000999">
    <property type="entry name" value="RNase_III_dom"/>
</dbReference>
<keyword evidence="9" id="KW-0698">rRNA processing</keyword>
<dbReference type="PANTHER" id="PTHR11207:SF0">
    <property type="entry name" value="RIBONUCLEASE 3"/>
    <property type="match status" value="1"/>
</dbReference>
<accession>A0ABS2PAW5</accession>
<dbReference type="Pfam" id="PF14622">
    <property type="entry name" value="Ribonucleas_3_3"/>
    <property type="match status" value="1"/>
</dbReference>
<evidence type="ECO:0000259" key="10">
    <source>
        <dbReference type="PROSITE" id="PS50137"/>
    </source>
</evidence>
<sequence length="254" mass="28616">MSQQSGRKRKAEKQYSVSDAHAKKFQTMLSSLSVTFIDQQLLYQAFTHSSYVNEQRFRADQDNERLEFLGDAVLELAVSQHLFKRFPLMQEGEMTKLRAAVVCEPSLFELAERLEFGSLIFLGKGEEMSGGRNRPAMLADVFEAFVGALYLDQGMDAVYAFLEETVYLKIETGSYTDVMDFKSQLQEFVQQESSGRISYQIVAEQGPAHNREFVAKVFVNETSYGEGTGKTKKAAEQHAAQKALTLLSKKVANK</sequence>
<comment type="function">
    <text evidence="9">Digests double-stranded RNA. Involved in the processing of primary rRNA transcript to yield the immediate precursors to the large and small rRNAs (23S and 16S). Processes some mRNAs, and tRNAs when they are encoded in the rRNA operon. Processes pre-crRNA and tracrRNA of type II CRISPR loci if present in the organism.</text>
</comment>
<organism evidence="12 13">
    <name type="scientific">Geomicrobium sediminis</name>
    <dbReference type="NCBI Taxonomy" id="1347788"/>
    <lineage>
        <taxon>Bacteria</taxon>
        <taxon>Bacillati</taxon>
        <taxon>Bacillota</taxon>
        <taxon>Bacilli</taxon>
        <taxon>Bacillales</taxon>
        <taxon>Geomicrobium</taxon>
    </lineage>
</organism>
<keyword evidence="6 9" id="KW-0255">Endonuclease</keyword>
<dbReference type="Gene3D" id="1.10.1520.10">
    <property type="entry name" value="Ribonuclease III domain"/>
    <property type="match status" value="1"/>
</dbReference>
<evidence type="ECO:0000256" key="9">
    <source>
        <dbReference type="HAMAP-Rule" id="MF_00104"/>
    </source>
</evidence>
<keyword evidence="13" id="KW-1185">Reference proteome</keyword>
<dbReference type="Proteomes" id="UP000741863">
    <property type="component" value="Unassembled WGS sequence"/>
</dbReference>
<comment type="caution">
    <text evidence="12">The sequence shown here is derived from an EMBL/GenBank/DDBJ whole genome shotgun (WGS) entry which is preliminary data.</text>
</comment>
<keyword evidence="9" id="KW-0479">Metal-binding</keyword>
<feature type="binding site" evidence="9">
    <location>
        <position position="143"/>
    </location>
    <ligand>
        <name>Mg(2+)</name>
        <dbReference type="ChEBI" id="CHEBI:18420"/>
    </ligand>
</feature>
<feature type="domain" description="RNase III" evidence="11">
    <location>
        <begin position="25"/>
        <end position="154"/>
    </location>
</feature>
<comment type="subunit">
    <text evidence="9">Homodimer.</text>
</comment>
<evidence type="ECO:0000256" key="3">
    <source>
        <dbReference type="ARBA" id="ARBA00022664"/>
    </source>
</evidence>
<feature type="domain" description="DRBM" evidence="10">
    <location>
        <begin position="180"/>
        <end position="249"/>
    </location>
</feature>
<dbReference type="HAMAP" id="MF_00104">
    <property type="entry name" value="RNase_III"/>
    <property type="match status" value="1"/>
</dbReference>